<dbReference type="SMART" id="SM00479">
    <property type="entry name" value="EXOIII"/>
    <property type="match status" value="1"/>
</dbReference>
<dbReference type="SMART" id="SM00487">
    <property type="entry name" value="DEXDc"/>
    <property type="match status" value="1"/>
</dbReference>
<feature type="short sequence motif" description="DEAH box" evidence="8">
    <location>
        <begin position="464"/>
        <end position="467"/>
    </location>
</feature>
<evidence type="ECO:0000256" key="3">
    <source>
        <dbReference type="ARBA" id="ARBA00022741"/>
    </source>
</evidence>
<dbReference type="Pfam" id="PF13307">
    <property type="entry name" value="Helicase_C_2"/>
    <property type="match status" value="1"/>
</dbReference>
<dbReference type="RefSeq" id="WP_204497300.1">
    <property type="nucleotide sequence ID" value="NZ_JAFBDR010000001.1"/>
</dbReference>
<dbReference type="CDD" id="cd06127">
    <property type="entry name" value="DEDDh"/>
    <property type="match status" value="1"/>
</dbReference>
<dbReference type="GO" id="GO:0016787">
    <property type="term" value="F:hydrolase activity"/>
    <property type="evidence" value="ECO:0007669"/>
    <property type="project" value="UniProtKB-KW"/>
</dbReference>
<dbReference type="Pfam" id="PF00270">
    <property type="entry name" value="DEAD"/>
    <property type="match status" value="1"/>
</dbReference>
<dbReference type="Gene3D" id="3.40.50.300">
    <property type="entry name" value="P-loop containing nucleotide triphosphate hydrolases"/>
    <property type="match status" value="2"/>
</dbReference>
<evidence type="ECO:0000313" key="11">
    <source>
        <dbReference type="EMBL" id="MBM7569853.1"/>
    </source>
</evidence>
<comment type="function">
    <text evidence="8 9">3'-5' exonuclease.</text>
</comment>
<comment type="caution">
    <text evidence="11">The sequence shown here is derived from an EMBL/GenBank/DDBJ whole genome shotgun (WGS) entry which is preliminary data.</text>
</comment>
<keyword evidence="6 8" id="KW-0067">ATP-binding</keyword>
<dbReference type="InterPro" id="IPR011545">
    <property type="entry name" value="DEAD/DEAH_box_helicase_dom"/>
</dbReference>
<evidence type="ECO:0000256" key="5">
    <source>
        <dbReference type="ARBA" id="ARBA00022839"/>
    </source>
</evidence>
<dbReference type="InterPro" id="IPR014001">
    <property type="entry name" value="Helicase_ATP-bd"/>
</dbReference>
<dbReference type="EMBL" id="JAFBDR010000001">
    <property type="protein sequence ID" value="MBM7569853.1"/>
    <property type="molecule type" value="Genomic_DNA"/>
</dbReference>
<evidence type="ECO:0000313" key="12">
    <source>
        <dbReference type="Proteomes" id="UP001296943"/>
    </source>
</evidence>
<dbReference type="PANTHER" id="PTHR11472:SF34">
    <property type="entry name" value="REGULATOR OF TELOMERE ELONGATION HELICASE 1"/>
    <property type="match status" value="1"/>
</dbReference>
<evidence type="ECO:0000256" key="1">
    <source>
        <dbReference type="ARBA" id="ARBA00001966"/>
    </source>
</evidence>
<dbReference type="InterPro" id="IPR013520">
    <property type="entry name" value="Ribonucl_H"/>
</dbReference>
<keyword evidence="12" id="KW-1185">Reference proteome</keyword>
<dbReference type="InterPro" id="IPR006054">
    <property type="entry name" value="DnaQ"/>
</dbReference>
<organism evidence="11 12">
    <name type="scientific">Aquibacillus albus</name>
    <dbReference type="NCBI Taxonomy" id="1168171"/>
    <lineage>
        <taxon>Bacteria</taxon>
        <taxon>Bacillati</taxon>
        <taxon>Bacillota</taxon>
        <taxon>Bacilli</taxon>
        <taxon>Bacillales</taxon>
        <taxon>Bacillaceae</taxon>
        <taxon>Aquibacillus</taxon>
    </lineage>
</organism>
<evidence type="ECO:0000256" key="9">
    <source>
        <dbReference type="RuleBase" id="RU364106"/>
    </source>
</evidence>
<dbReference type="NCBIfam" id="TIGR00573">
    <property type="entry name" value="dnaq"/>
    <property type="match status" value="1"/>
</dbReference>
<sequence>MRKFVIVDLETTGHSPTKGDRIIEVGIVVIQDGKITTDYSTFINPGVEIPPFITNLTGIKQTDLSDAPSFDSVATDIVNLFKDGYVVAHNVPFDLGFLNDQLQEVGYKPLTQPVIDTVELSRILLPIAPGYKLGQLAEYLELQHKNPHRAISDAKVTSKLFSYLLDKLNKLPYETLFQLKQLEPLLKSDLNDIFDDLLEEKSFQSLDRDDIEIYRGIAIKKDKPATNNEQTISVSFGELVDGLYNESGMLAKAMEHYELRSGQKEMSETIFDAFQSRKHALIEAETGTGKSLAYLVPAIYESVSNKKRIVISTHLTQLQAQLFEKEIPLIKKLLPFDFTIELLKGKQHYLSLKRFEKELQSLGQDNYDITLTKAILLIWLTETVTGDVEEIQLPSSGKQFFHRLSAETEGGLDVKSPWFTRSFYQKARTKAQKANIVIVNHALMCADIVSDYQLLPSYQQVIIDEAHHLESTAAKHFGLRLDYVSVQSLLNHVGSLEEGEWLKRIAEKYPKAKQRLENSRWNFIWQESKTDTDELFRYLFAYVMDQQTKDVSVNDVGRYQYSWNQDKEMSTKWSAIKEMVSRLSFNLRDLIHFLSVTKEVVNTTELNEDNDELEEIQTVIDRMQMIIDYLEQLFYQNDDTLIKWIEIEAFGAKNSVYLFCEPIDISKILRTNLFDKKASVILTSATLTMRQSFSFIKERLGLQDANIMERKLQSPYSYDKQVQLMIPNDFPSIQYGNQSDFIQATCEAILSLAEITNGRMLVLFTSYDMLKKSYQLLREIMDEEFIIIGQGISSGSRERLKKNFQAFDRAILLGTSSFWEGVDIPGSNLSCLVIVRLPFQPPDHPIYQGKASQLKENGKNPFMELALPNAVIRFKQGFGRLIRSSTDRGIVFVCDERIVKARYGKYFTESIPDVPITYKSTQKLMQKVERWL</sequence>
<gene>
    <name evidence="8 9" type="primary">dinG</name>
    <name evidence="11" type="ORF">JOC48_000322</name>
</gene>
<name>A0ABS2MVM9_9BACI</name>
<dbReference type="PANTHER" id="PTHR11472">
    <property type="entry name" value="DNA REPAIR DEAD HELICASE RAD3/XP-D SUBFAMILY MEMBER"/>
    <property type="match status" value="1"/>
</dbReference>
<accession>A0ABS2MVM9</accession>
<feature type="binding site" evidence="8">
    <location>
        <begin position="284"/>
        <end position="291"/>
    </location>
    <ligand>
        <name>ATP</name>
        <dbReference type="ChEBI" id="CHEBI:30616"/>
    </ligand>
</feature>
<evidence type="ECO:0000259" key="10">
    <source>
        <dbReference type="PROSITE" id="PS51193"/>
    </source>
</evidence>
<reference evidence="11 12" key="1">
    <citation type="submission" date="2021-01" db="EMBL/GenBank/DDBJ databases">
        <title>Genomic Encyclopedia of Type Strains, Phase IV (KMG-IV): sequencing the most valuable type-strain genomes for metagenomic binning, comparative biology and taxonomic classification.</title>
        <authorList>
            <person name="Goeker M."/>
        </authorList>
    </citation>
    <scope>NUCLEOTIDE SEQUENCE [LARGE SCALE GENOMIC DNA]</scope>
    <source>
        <strain evidence="11 12">DSM 23711</strain>
    </source>
</reference>
<keyword evidence="2 8" id="KW-0540">Nuclease</keyword>
<protein>
    <recommendedName>
        <fullName evidence="8 9">3'-5' exonuclease DinG</fullName>
        <ecNumber evidence="8 9">3.1.-.-</ecNumber>
    </recommendedName>
</protein>
<comment type="catalytic activity">
    <reaction evidence="7">
        <text>ATP + H2O = ADP + phosphate + H(+)</text>
        <dbReference type="Rhea" id="RHEA:13065"/>
        <dbReference type="ChEBI" id="CHEBI:15377"/>
        <dbReference type="ChEBI" id="CHEBI:15378"/>
        <dbReference type="ChEBI" id="CHEBI:30616"/>
        <dbReference type="ChEBI" id="CHEBI:43474"/>
        <dbReference type="ChEBI" id="CHEBI:456216"/>
        <dbReference type="EC" id="5.6.2.3"/>
    </reaction>
</comment>
<keyword evidence="4 8" id="KW-0378">Hydrolase</keyword>
<dbReference type="Pfam" id="PF00929">
    <property type="entry name" value="RNase_T"/>
    <property type="match status" value="1"/>
</dbReference>
<keyword evidence="5 8" id="KW-0269">Exonuclease</keyword>
<comment type="similarity">
    <text evidence="8 9">Belongs to the helicase family. DinG subfamily. Type 2 sub-subfamily.</text>
</comment>
<dbReference type="InterPro" id="IPR036397">
    <property type="entry name" value="RNaseH_sf"/>
</dbReference>
<evidence type="ECO:0000256" key="8">
    <source>
        <dbReference type="HAMAP-Rule" id="MF_02206"/>
    </source>
</evidence>
<keyword evidence="11" id="KW-0347">Helicase</keyword>
<dbReference type="Gene3D" id="3.30.420.10">
    <property type="entry name" value="Ribonuclease H-like superfamily/Ribonuclease H"/>
    <property type="match status" value="1"/>
</dbReference>
<dbReference type="InterPro" id="IPR006555">
    <property type="entry name" value="ATP-dep_Helicase_C"/>
</dbReference>
<dbReference type="SUPFAM" id="SSF53098">
    <property type="entry name" value="Ribonuclease H-like"/>
    <property type="match status" value="1"/>
</dbReference>
<dbReference type="PROSITE" id="PS51193">
    <property type="entry name" value="HELICASE_ATP_BIND_2"/>
    <property type="match status" value="1"/>
</dbReference>
<dbReference type="InterPro" id="IPR012337">
    <property type="entry name" value="RNaseH-like_sf"/>
</dbReference>
<evidence type="ECO:0000256" key="6">
    <source>
        <dbReference type="ARBA" id="ARBA00022840"/>
    </source>
</evidence>
<dbReference type="GO" id="GO:0003678">
    <property type="term" value="F:DNA helicase activity"/>
    <property type="evidence" value="ECO:0007669"/>
    <property type="project" value="UniProtKB-EC"/>
</dbReference>
<dbReference type="SUPFAM" id="SSF52540">
    <property type="entry name" value="P-loop containing nucleoside triphosphate hydrolases"/>
    <property type="match status" value="1"/>
</dbReference>
<proteinExistence type="inferred from homology"/>
<dbReference type="InterPro" id="IPR045028">
    <property type="entry name" value="DinG/Rad3-like"/>
</dbReference>
<dbReference type="EC" id="3.1.-.-" evidence="8 9"/>
<dbReference type="InterPro" id="IPR027417">
    <property type="entry name" value="P-loop_NTPase"/>
</dbReference>
<evidence type="ECO:0000256" key="2">
    <source>
        <dbReference type="ARBA" id="ARBA00022722"/>
    </source>
</evidence>
<evidence type="ECO:0000256" key="4">
    <source>
        <dbReference type="ARBA" id="ARBA00022801"/>
    </source>
</evidence>
<dbReference type="NCBIfam" id="NF005981">
    <property type="entry name" value="PRK08074.1"/>
    <property type="match status" value="1"/>
</dbReference>
<dbReference type="InterPro" id="IPR006310">
    <property type="entry name" value="DinG"/>
</dbReference>
<dbReference type="Proteomes" id="UP001296943">
    <property type="component" value="Unassembled WGS sequence"/>
</dbReference>
<evidence type="ECO:0000256" key="7">
    <source>
        <dbReference type="ARBA" id="ARBA00048954"/>
    </source>
</evidence>
<dbReference type="NCBIfam" id="TIGR01407">
    <property type="entry name" value="dinG_rel"/>
    <property type="match status" value="1"/>
</dbReference>
<dbReference type="HAMAP" id="MF_02206">
    <property type="entry name" value="DinG_exonucl"/>
    <property type="match status" value="1"/>
</dbReference>
<keyword evidence="3 8" id="KW-0547">Nucleotide-binding</keyword>
<comment type="cofactor">
    <cofactor evidence="1">
        <name>[4Fe-4S] cluster</name>
        <dbReference type="ChEBI" id="CHEBI:49883"/>
    </cofactor>
</comment>
<dbReference type="SMART" id="SM00491">
    <property type="entry name" value="HELICc2"/>
    <property type="match status" value="1"/>
</dbReference>
<feature type="domain" description="Helicase ATP-binding" evidence="10">
    <location>
        <begin position="249"/>
        <end position="519"/>
    </location>
</feature>
<dbReference type="InterPro" id="IPR014013">
    <property type="entry name" value="Helic_SF1/SF2_ATP-bd_DinG/Rad3"/>
</dbReference>